<sequence>MSARKSVKKTFQLKRFETTETQHKPDPKLN</sequence>
<reference evidence="2" key="1">
    <citation type="submission" date="2011-01" db="EMBL/GenBank/DDBJ databases">
        <title>Evolutionary Significance of Chromosomal Super-Integrons in Vibrio vulnificus Strains.</title>
        <authorList>
            <person name="Shu H.Y."/>
            <person name="Wu K.M."/>
            <person name="Liu T.T."/>
            <person name="Liu Y.M."/>
            <person name="Liao T.L."/>
            <person name="Hor L.I."/>
            <person name="Tsai S.F."/>
            <person name="Chen C.Y."/>
        </authorList>
    </citation>
    <scope>NUCLEOTIDE SEQUENCE</scope>
    <source>
        <strain evidence="2">CECT4999</strain>
    </source>
</reference>
<feature type="compositionally biased region" description="Basic and acidic residues" evidence="1">
    <location>
        <begin position="14"/>
        <end position="30"/>
    </location>
</feature>
<proteinExistence type="predicted"/>
<protein>
    <submittedName>
        <fullName evidence="2">Uncharacterized protein</fullName>
    </submittedName>
</protein>
<evidence type="ECO:0000313" key="2">
    <source>
        <dbReference type="EMBL" id="BBE38800.1"/>
    </source>
</evidence>
<evidence type="ECO:0000256" key="1">
    <source>
        <dbReference type="SAM" id="MobiDB-lite"/>
    </source>
</evidence>
<dbReference type="AlphaFoldDB" id="A0A6S4PWV4"/>
<feature type="compositionally biased region" description="Basic residues" evidence="1">
    <location>
        <begin position="1"/>
        <end position="12"/>
    </location>
</feature>
<name>A0A6S4PWV4_VIBVL</name>
<feature type="region of interest" description="Disordered" evidence="1">
    <location>
        <begin position="1"/>
        <end position="30"/>
    </location>
</feature>
<dbReference type="EMBL" id="AB609751">
    <property type="protein sequence ID" value="BBE38800.1"/>
    <property type="molecule type" value="Genomic_DNA"/>
</dbReference>
<organism evidence="2">
    <name type="scientific">Vibrio vulnificus</name>
    <dbReference type="NCBI Taxonomy" id="672"/>
    <lineage>
        <taxon>Bacteria</taxon>
        <taxon>Pseudomonadati</taxon>
        <taxon>Pseudomonadota</taxon>
        <taxon>Gammaproteobacteria</taxon>
        <taxon>Vibrionales</taxon>
        <taxon>Vibrionaceae</taxon>
        <taxon>Vibrio</taxon>
    </lineage>
</organism>
<accession>A0A6S4PWV4</accession>